<comment type="caution">
    <text evidence="2">The sequence shown here is derived from an EMBL/GenBank/DDBJ whole genome shotgun (WGS) entry which is preliminary data.</text>
</comment>
<dbReference type="Proteomes" id="UP000033876">
    <property type="component" value="Unassembled WGS sequence"/>
</dbReference>
<feature type="transmembrane region" description="Helical" evidence="1">
    <location>
        <begin position="37"/>
        <end position="61"/>
    </location>
</feature>
<evidence type="ECO:0000313" key="3">
    <source>
        <dbReference type="Proteomes" id="UP000033876"/>
    </source>
</evidence>
<proteinExistence type="predicted"/>
<sequence>VWKVGVPVIILAIIYAGFLFVMARGDPKGLEKAKQTLTWVLVGAALILGSWVLASVIAGTINNLSNAV</sequence>
<name>A0A0G0K2Q1_9BACT</name>
<evidence type="ECO:0000256" key="1">
    <source>
        <dbReference type="SAM" id="Phobius"/>
    </source>
</evidence>
<dbReference type="InterPro" id="IPR043993">
    <property type="entry name" value="T4SS_pilin"/>
</dbReference>
<evidence type="ECO:0000313" key="2">
    <source>
        <dbReference type="EMBL" id="KKQ34921.1"/>
    </source>
</evidence>
<keyword evidence="1" id="KW-1133">Transmembrane helix</keyword>
<organism evidence="2 3">
    <name type="scientific">Candidatus Nomurabacteria bacterium GW2011_GWB1_37_5</name>
    <dbReference type="NCBI Taxonomy" id="1618742"/>
    <lineage>
        <taxon>Bacteria</taxon>
        <taxon>Candidatus Nomuraibacteriota</taxon>
    </lineage>
</organism>
<accession>A0A0G0K2Q1</accession>
<dbReference type="Pfam" id="PF18895">
    <property type="entry name" value="T4SS_pilin"/>
    <property type="match status" value="1"/>
</dbReference>
<dbReference type="AlphaFoldDB" id="A0A0G0K2Q1"/>
<keyword evidence="1" id="KW-0812">Transmembrane</keyword>
<keyword evidence="1" id="KW-0472">Membrane</keyword>
<feature type="non-terminal residue" evidence="2">
    <location>
        <position position="1"/>
    </location>
</feature>
<reference evidence="2 3" key="1">
    <citation type="journal article" date="2015" name="Nature">
        <title>rRNA introns, odd ribosomes, and small enigmatic genomes across a large radiation of phyla.</title>
        <authorList>
            <person name="Brown C.T."/>
            <person name="Hug L.A."/>
            <person name="Thomas B.C."/>
            <person name="Sharon I."/>
            <person name="Castelle C.J."/>
            <person name="Singh A."/>
            <person name="Wilkins M.J."/>
            <person name="Williams K.H."/>
            <person name="Banfield J.F."/>
        </authorList>
    </citation>
    <scope>NUCLEOTIDE SEQUENCE [LARGE SCALE GENOMIC DNA]</scope>
</reference>
<dbReference type="EMBL" id="LBTF01000031">
    <property type="protein sequence ID" value="KKQ34921.1"/>
    <property type="molecule type" value="Genomic_DNA"/>
</dbReference>
<feature type="transmembrane region" description="Helical" evidence="1">
    <location>
        <begin position="6"/>
        <end position="25"/>
    </location>
</feature>
<gene>
    <name evidence="2" type="ORF">US50_C0031G0001</name>
</gene>
<protein>
    <submittedName>
        <fullName evidence="2">Uncharacterized protein</fullName>
    </submittedName>
</protein>